<accession>A0A699QS59</accession>
<name>A0A699QS59_TANCI</name>
<feature type="non-terminal residue" evidence="2">
    <location>
        <position position="176"/>
    </location>
</feature>
<feature type="non-terminal residue" evidence="2">
    <location>
        <position position="1"/>
    </location>
</feature>
<evidence type="ECO:0000259" key="1">
    <source>
        <dbReference type="Pfam" id="PF07727"/>
    </source>
</evidence>
<evidence type="ECO:0000313" key="2">
    <source>
        <dbReference type="EMBL" id="GFC76823.1"/>
    </source>
</evidence>
<dbReference type="Pfam" id="PF07727">
    <property type="entry name" value="RVT_2"/>
    <property type="match status" value="1"/>
</dbReference>
<dbReference type="SUPFAM" id="SSF56672">
    <property type="entry name" value="DNA/RNA polymerases"/>
    <property type="match status" value="1"/>
</dbReference>
<dbReference type="InterPro" id="IPR043502">
    <property type="entry name" value="DNA/RNA_pol_sf"/>
</dbReference>
<dbReference type="PANTHER" id="PTHR11439">
    <property type="entry name" value="GAG-POL-RELATED RETROTRANSPOSON"/>
    <property type="match status" value="1"/>
</dbReference>
<feature type="domain" description="Reverse transcriptase Ty1/copia-type" evidence="1">
    <location>
        <begin position="1"/>
        <end position="100"/>
    </location>
</feature>
<protein>
    <submittedName>
        <fullName evidence="2">Retrovirus-related Pol polyprotein from transposon TNT 1-94</fullName>
    </submittedName>
</protein>
<comment type="caution">
    <text evidence="2">The sequence shown here is derived from an EMBL/GenBank/DDBJ whole genome shotgun (WGS) entry which is preliminary data.</text>
</comment>
<sequence length="176" mass="20228">RIFLAYAAHNSFTVFQMDVKTAFLHGTLKEDVYVCQPEGFINADHPSHVYELKKALYGLKQAPRAWYDELSMFLLQNHFFKGTIDLTLFIRRFDNDILVAKPTEKHLKEVKRIFLYLRGTVNMGLWYTKDSSFELNGFLDADYAGCKDTFKSTSGGAQFLGEKLVSWSSKKQDCTA</sequence>
<proteinExistence type="predicted"/>
<dbReference type="PANTHER" id="PTHR11439:SF495">
    <property type="entry name" value="REVERSE TRANSCRIPTASE, RNA-DEPENDENT DNA POLYMERASE-RELATED"/>
    <property type="match status" value="1"/>
</dbReference>
<reference evidence="2" key="1">
    <citation type="journal article" date="2019" name="Sci. Rep.">
        <title>Draft genome of Tanacetum cinerariifolium, the natural source of mosquito coil.</title>
        <authorList>
            <person name="Yamashiro T."/>
            <person name="Shiraishi A."/>
            <person name="Satake H."/>
            <person name="Nakayama K."/>
        </authorList>
    </citation>
    <scope>NUCLEOTIDE SEQUENCE</scope>
</reference>
<dbReference type="AlphaFoldDB" id="A0A699QS59"/>
<gene>
    <name evidence="2" type="ORF">Tci_848793</name>
</gene>
<dbReference type="InterPro" id="IPR013103">
    <property type="entry name" value="RVT_2"/>
</dbReference>
<organism evidence="2">
    <name type="scientific">Tanacetum cinerariifolium</name>
    <name type="common">Dalmatian daisy</name>
    <name type="synonym">Chrysanthemum cinerariifolium</name>
    <dbReference type="NCBI Taxonomy" id="118510"/>
    <lineage>
        <taxon>Eukaryota</taxon>
        <taxon>Viridiplantae</taxon>
        <taxon>Streptophyta</taxon>
        <taxon>Embryophyta</taxon>
        <taxon>Tracheophyta</taxon>
        <taxon>Spermatophyta</taxon>
        <taxon>Magnoliopsida</taxon>
        <taxon>eudicotyledons</taxon>
        <taxon>Gunneridae</taxon>
        <taxon>Pentapetalae</taxon>
        <taxon>asterids</taxon>
        <taxon>campanulids</taxon>
        <taxon>Asterales</taxon>
        <taxon>Asteraceae</taxon>
        <taxon>Asteroideae</taxon>
        <taxon>Anthemideae</taxon>
        <taxon>Anthemidinae</taxon>
        <taxon>Tanacetum</taxon>
    </lineage>
</organism>
<dbReference type="EMBL" id="BKCJ011058197">
    <property type="protein sequence ID" value="GFC76823.1"/>
    <property type="molecule type" value="Genomic_DNA"/>
</dbReference>